<evidence type="ECO:0000256" key="18">
    <source>
        <dbReference type="ARBA" id="ARBA00041418"/>
    </source>
</evidence>
<keyword evidence="5" id="KW-0328">Glycosyltransferase</keyword>
<name>A0A1F6MAE2_9BACT</name>
<comment type="caution">
    <text evidence="22">The sequence shown here is derived from an EMBL/GenBank/DDBJ whole genome shotgun (WGS) entry which is preliminary data.</text>
</comment>
<dbReference type="InterPro" id="IPR013437">
    <property type="entry name" value="FtsW"/>
</dbReference>
<feature type="transmembrane region" description="Helical" evidence="21">
    <location>
        <begin position="15"/>
        <end position="33"/>
    </location>
</feature>
<evidence type="ECO:0000256" key="14">
    <source>
        <dbReference type="ARBA" id="ARBA00032370"/>
    </source>
</evidence>
<dbReference type="GO" id="GO:0051301">
    <property type="term" value="P:cell division"/>
    <property type="evidence" value="ECO:0007669"/>
    <property type="project" value="UniProtKB-KW"/>
</dbReference>
<proteinExistence type="inferred from homology"/>
<dbReference type="PANTHER" id="PTHR30474:SF2">
    <property type="entry name" value="PEPTIDOGLYCAN GLYCOSYLTRANSFERASE FTSW-RELATED"/>
    <property type="match status" value="1"/>
</dbReference>
<dbReference type="AlphaFoldDB" id="A0A1F6MAE2"/>
<feature type="transmembrane region" description="Helical" evidence="21">
    <location>
        <begin position="191"/>
        <end position="212"/>
    </location>
</feature>
<keyword evidence="4 22" id="KW-0132">Cell division</keyword>
<keyword evidence="7 21" id="KW-0812">Transmembrane</keyword>
<dbReference type="GO" id="GO:0015648">
    <property type="term" value="F:lipid-linked peptidoglycan transporter activity"/>
    <property type="evidence" value="ECO:0007669"/>
    <property type="project" value="TreeGrafter"/>
</dbReference>
<evidence type="ECO:0000256" key="12">
    <source>
        <dbReference type="ARBA" id="ARBA00023306"/>
    </source>
</evidence>
<dbReference type="GO" id="GO:0009252">
    <property type="term" value="P:peptidoglycan biosynthetic process"/>
    <property type="evidence" value="ECO:0007669"/>
    <property type="project" value="UniProtKB-KW"/>
</dbReference>
<evidence type="ECO:0000256" key="6">
    <source>
        <dbReference type="ARBA" id="ARBA00022679"/>
    </source>
</evidence>
<evidence type="ECO:0000256" key="5">
    <source>
        <dbReference type="ARBA" id="ARBA00022676"/>
    </source>
</evidence>
<evidence type="ECO:0000256" key="19">
    <source>
        <dbReference type="ARBA" id="ARBA00044770"/>
    </source>
</evidence>
<dbReference type="GO" id="GO:0032153">
    <property type="term" value="C:cell division site"/>
    <property type="evidence" value="ECO:0007669"/>
    <property type="project" value="TreeGrafter"/>
</dbReference>
<keyword evidence="8" id="KW-0133">Cell shape</keyword>
<evidence type="ECO:0000256" key="21">
    <source>
        <dbReference type="SAM" id="Phobius"/>
    </source>
</evidence>
<dbReference type="EMBL" id="MFPU01000086">
    <property type="protein sequence ID" value="OGH68622.1"/>
    <property type="molecule type" value="Genomic_DNA"/>
</dbReference>
<feature type="transmembrane region" description="Helical" evidence="21">
    <location>
        <begin position="168"/>
        <end position="184"/>
    </location>
</feature>
<evidence type="ECO:0000256" key="13">
    <source>
        <dbReference type="ARBA" id="ARBA00023316"/>
    </source>
</evidence>
<dbReference type="Proteomes" id="UP000177953">
    <property type="component" value="Unassembled WGS sequence"/>
</dbReference>
<reference evidence="22 23" key="1">
    <citation type="journal article" date="2016" name="Nat. Commun.">
        <title>Thousands of microbial genomes shed light on interconnected biogeochemical processes in an aquifer system.</title>
        <authorList>
            <person name="Anantharaman K."/>
            <person name="Brown C.T."/>
            <person name="Hug L.A."/>
            <person name="Sharon I."/>
            <person name="Castelle C.J."/>
            <person name="Probst A.J."/>
            <person name="Thomas B.C."/>
            <person name="Singh A."/>
            <person name="Wilkins M.J."/>
            <person name="Karaoz U."/>
            <person name="Brodie E.L."/>
            <person name="Williams K.H."/>
            <person name="Hubbard S.S."/>
            <person name="Banfield J.F."/>
        </authorList>
    </citation>
    <scope>NUCLEOTIDE SEQUENCE [LARGE SCALE GENOMIC DNA]</scope>
</reference>
<feature type="transmembrane region" description="Helical" evidence="21">
    <location>
        <begin position="45"/>
        <end position="68"/>
    </location>
</feature>
<evidence type="ECO:0000256" key="11">
    <source>
        <dbReference type="ARBA" id="ARBA00023136"/>
    </source>
</evidence>
<evidence type="ECO:0000256" key="10">
    <source>
        <dbReference type="ARBA" id="ARBA00022989"/>
    </source>
</evidence>
<dbReference type="GO" id="GO:0071555">
    <property type="term" value="P:cell wall organization"/>
    <property type="evidence" value="ECO:0007669"/>
    <property type="project" value="UniProtKB-KW"/>
</dbReference>
<comment type="catalytic activity">
    <reaction evidence="20">
        <text>[GlcNAc-(1-&gt;4)-Mur2Ac(oyl-L-Ala-gamma-D-Glu-L-Lys-D-Ala-D-Ala)](n)-di-trans,octa-cis-undecaprenyl diphosphate + beta-D-GlcNAc-(1-&gt;4)-Mur2Ac(oyl-L-Ala-gamma-D-Glu-L-Lys-D-Ala-D-Ala)-di-trans,octa-cis-undecaprenyl diphosphate = [GlcNAc-(1-&gt;4)-Mur2Ac(oyl-L-Ala-gamma-D-Glu-L-Lys-D-Ala-D-Ala)](n+1)-di-trans,octa-cis-undecaprenyl diphosphate + di-trans,octa-cis-undecaprenyl diphosphate + H(+)</text>
        <dbReference type="Rhea" id="RHEA:23708"/>
        <dbReference type="Rhea" id="RHEA-COMP:9602"/>
        <dbReference type="Rhea" id="RHEA-COMP:9603"/>
        <dbReference type="ChEBI" id="CHEBI:15378"/>
        <dbReference type="ChEBI" id="CHEBI:58405"/>
        <dbReference type="ChEBI" id="CHEBI:60033"/>
        <dbReference type="ChEBI" id="CHEBI:78435"/>
        <dbReference type="EC" id="2.4.99.28"/>
    </reaction>
</comment>
<keyword evidence="3" id="KW-1003">Cell membrane</keyword>
<dbReference type="GO" id="GO:0005886">
    <property type="term" value="C:plasma membrane"/>
    <property type="evidence" value="ECO:0007669"/>
    <property type="project" value="UniProtKB-SubCell"/>
</dbReference>
<dbReference type="EC" id="2.4.99.28" evidence="19"/>
<dbReference type="InterPro" id="IPR001182">
    <property type="entry name" value="FtsW/RodA"/>
</dbReference>
<evidence type="ECO:0000256" key="9">
    <source>
        <dbReference type="ARBA" id="ARBA00022984"/>
    </source>
</evidence>
<evidence type="ECO:0000256" key="3">
    <source>
        <dbReference type="ARBA" id="ARBA00022475"/>
    </source>
</evidence>
<accession>A0A1F6MAE2</accession>
<evidence type="ECO:0000256" key="1">
    <source>
        <dbReference type="ARBA" id="ARBA00004651"/>
    </source>
</evidence>
<protein>
    <recommendedName>
        <fullName evidence="17">Probable peptidoglycan glycosyltransferase FtsW</fullName>
        <ecNumber evidence="19">2.4.99.28</ecNumber>
    </recommendedName>
    <alternativeName>
        <fullName evidence="18">Cell division protein FtsW</fullName>
    </alternativeName>
    <alternativeName>
        <fullName evidence="15">Cell wall polymerase</fullName>
    </alternativeName>
    <alternativeName>
        <fullName evidence="14">Peptidoglycan polymerase</fullName>
    </alternativeName>
</protein>
<gene>
    <name evidence="22" type="ORF">A2754_01890</name>
</gene>
<evidence type="ECO:0000256" key="2">
    <source>
        <dbReference type="ARBA" id="ARBA00004752"/>
    </source>
</evidence>
<dbReference type="GO" id="GO:0008360">
    <property type="term" value="P:regulation of cell shape"/>
    <property type="evidence" value="ECO:0007669"/>
    <property type="project" value="UniProtKB-KW"/>
</dbReference>
<evidence type="ECO:0000256" key="8">
    <source>
        <dbReference type="ARBA" id="ARBA00022960"/>
    </source>
</evidence>
<evidence type="ECO:0000313" key="22">
    <source>
        <dbReference type="EMBL" id="OGH68622.1"/>
    </source>
</evidence>
<evidence type="ECO:0000256" key="15">
    <source>
        <dbReference type="ARBA" id="ARBA00033270"/>
    </source>
</evidence>
<evidence type="ECO:0000256" key="4">
    <source>
        <dbReference type="ARBA" id="ARBA00022618"/>
    </source>
</evidence>
<keyword evidence="11 21" id="KW-0472">Membrane</keyword>
<organism evidence="22 23">
    <name type="scientific">Candidatus Magasanikbacteria bacterium RIFCSPHIGHO2_01_FULL_47_8</name>
    <dbReference type="NCBI Taxonomy" id="1798673"/>
    <lineage>
        <taxon>Bacteria</taxon>
        <taxon>Candidatus Magasanikiibacteriota</taxon>
    </lineage>
</organism>
<feature type="transmembrane region" description="Helical" evidence="21">
    <location>
        <begin position="146"/>
        <end position="162"/>
    </location>
</feature>
<feature type="transmembrane region" description="Helical" evidence="21">
    <location>
        <begin position="80"/>
        <end position="102"/>
    </location>
</feature>
<dbReference type="NCBIfam" id="TIGR02614">
    <property type="entry name" value="ftsW"/>
    <property type="match status" value="1"/>
</dbReference>
<feature type="transmembrane region" description="Helical" evidence="21">
    <location>
        <begin position="343"/>
        <end position="364"/>
    </location>
</feature>
<keyword evidence="12" id="KW-0131">Cell cycle</keyword>
<comment type="subcellular location">
    <subcellularLocation>
        <location evidence="1">Cell membrane</location>
        <topology evidence="1">Multi-pass membrane protein</topology>
    </subcellularLocation>
</comment>
<feature type="transmembrane region" description="Helical" evidence="21">
    <location>
        <begin position="309"/>
        <end position="331"/>
    </location>
</feature>
<evidence type="ECO:0000256" key="16">
    <source>
        <dbReference type="ARBA" id="ARBA00038053"/>
    </source>
</evidence>
<dbReference type="GO" id="GO:0008955">
    <property type="term" value="F:peptidoglycan glycosyltransferase activity"/>
    <property type="evidence" value="ECO:0007669"/>
    <property type="project" value="UniProtKB-EC"/>
</dbReference>
<dbReference type="PANTHER" id="PTHR30474">
    <property type="entry name" value="CELL CYCLE PROTEIN"/>
    <property type="match status" value="1"/>
</dbReference>
<evidence type="ECO:0000313" key="23">
    <source>
        <dbReference type="Proteomes" id="UP000177953"/>
    </source>
</evidence>
<keyword evidence="13" id="KW-0961">Cell wall biogenesis/degradation</keyword>
<keyword evidence="10 21" id="KW-1133">Transmembrane helix</keyword>
<sequence>MTRGNTAAFRADRVFLFYIALIVVFGLVALMSASTPVGFSKFNDAYFFIKRQVAFGLIPGLLLFFIFAKIDYRHWHKLIWVLYGISIILLILVFVPHLGVTINNSRSWLGIFGINFQPSELAKLASIIMLAHLLTAKKHQWNDWQTSLLPILAILAPAFLLILAQPDVGTLSILVVTIFIMLYLGKVPGRYLLILSLLGIVAFIGLVIAAPYRAKRLTTFLYPELDPKGVGYQMNQAFLAVGSGGFWGLGFGHSRQKFQYLPEVSSDSIYAVIAEENGFLISVGLVVLILLIAWRGFKIAKATPDEFSCLLVSGIMVWLVWQSFLNIGAMVGALPLTGVPLPFISHGGSALTVALAAVGIVANVSKQTNLVQ</sequence>
<evidence type="ECO:0000256" key="7">
    <source>
        <dbReference type="ARBA" id="ARBA00022692"/>
    </source>
</evidence>
<feature type="transmembrane region" description="Helical" evidence="21">
    <location>
        <begin position="278"/>
        <end position="297"/>
    </location>
</feature>
<evidence type="ECO:0000256" key="20">
    <source>
        <dbReference type="ARBA" id="ARBA00049902"/>
    </source>
</evidence>
<keyword evidence="9" id="KW-0573">Peptidoglycan synthesis</keyword>
<feature type="transmembrane region" description="Helical" evidence="21">
    <location>
        <begin position="108"/>
        <end position="134"/>
    </location>
</feature>
<keyword evidence="6" id="KW-0808">Transferase</keyword>
<comment type="pathway">
    <text evidence="2">Cell wall biogenesis; peptidoglycan biosynthesis.</text>
</comment>
<comment type="similarity">
    <text evidence="16">Belongs to the SEDS family. FtsW subfamily.</text>
</comment>
<evidence type="ECO:0000256" key="17">
    <source>
        <dbReference type="ARBA" id="ARBA00041185"/>
    </source>
</evidence>
<dbReference type="Pfam" id="PF01098">
    <property type="entry name" value="FTSW_RODA_SPOVE"/>
    <property type="match status" value="1"/>
</dbReference>